<evidence type="ECO:0000256" key="4">
    <source>
        <dbReference type="ARBA" id="ARBA00023136"/>
    </source>
</evidence>
<proteinExistence type="predicted"/>
<dbReference type="Proteomes" id="UP001237642">
    <property type="component" value="Unassembled WGS sequence"/>
</dbReference>
<dbReference type="InterPro" id="IPR044824">
    <property type="entry name" value="MAIN-like"/>
</dbReference>
<keyword evidence="9" id="KW-1185">Reference proteome</keyword>
<dbReference type="PANTHER" id="PTHR46033">
    <property type="entry name" value="PROTEIN MAIN-LIKE 2"/>
    <property type="match status" value="1"/>
</dbReference>
<comment type="subcellular location">
    <subcellularLocation>
        <location evidence="1">Membrane</location>
        <topology evidence="1">Multi-pass membrane protein</topology>
    </subcellularLocation>
</comment>
<evidence type="ECO:0000256" key="6">
    <source>
        <dbReference type="SAM" id="Phobius"/>
    </source>
</evidence>
<evidence type="ECO:0000313" key="9">
    <source>
        <dbReference type="Proteomes" id="UP001237642"/>
    </source>
</evidence>
<comment type="caution">
    <text evidence="8">The sequence shown here is derived from an EMBL/GenBank/DDBJ whole genome shotgun (WGS) entry which is preliminary data.</text>
</comment>
<organism evidence="8 9">
    <name type="scientific">Heracleum sosnowskyi</name>
    <dbReference type="NCBI Taxonomy" id="360622"/>
    <lineage>
        <taxon>Eukaryota</taxon>
        <taxon>Viridiplantae</taxon>
        <taxon>Streptophyta</taxon>
        <taxon>Embryophyta</taxon>
        <taxon>Tracheophyta</taxon>
        <taxon>Spermatophyta</taxon>
        <taxon>Magnoliopsida</taxon>
        <taxon>eudicotyledons</taxon>
        <taxon>Gunneridae</taxon>
        <taxon>Pentapetalae</taxon>
        <taxon>asterids</taxon>
        <taxon>campanulids</taxon>
        <taxon>Apiales</taxon>
        <taxon>Apiaceae</taxon>
        <taxon>Apioideae</taxon>
        <taxon>apioid superclade</taxon>
        <taxon>Tordylieae</taxon>
        <taxon>Tordyliinae</taxon>
        <taxon>Heracleum</taxon>
    </lineage>
</organism>
<keyword evidence="3 6" id="KW-1133">Transmembrane helix</keyword>
<dbReference type="GO" id="GO:0016020">
    <property type="term" value="C:membrane"/>
    <property type="evidence" value="ECO:0007669"/>
    <property type="project" value="UniProtKB-SubCell"/>
</dbReference>
<dbReference type="GO" id="GO:0010073">
    <property type="term" value="P:meristem maintenance"/>
    <property type="evidence" value="ECO:0007669"/>
    <property type="project" value="InterPro"/>
</dbReference>
<feature type="region of interest" description="Disordered" evidence="5">
    <location>
        <begin position="538"/>
        <end position="567"/>
    </location>
</feature>
<dbReference type="InterPro" id="IPR019557">
    <property type="entry name" value="AminoTfrase-like_pln_mobile"/>
</dbReference>
<name>A0AAD8JJ72_9APIA</name>
<feature type="compositionally biased region" description="Basic and acidic residues" evidence="5">
    <location>
        <begin position="538"/>
        <end position="547"/>
    </location>
</feature>
<reference evidence="8" key="1">
    <citation type="submission" date="2023-02" db="EMBL/GenBank/DDBJ databases">
        <title>Genome of toxic invasive species Heracleum sosnowskyi carries increased number of genes despite the absence of recent whole-genome duplications.</title>
        <authorList>
            <person name="Schelkunov M."/>
            <person name="Shtratnikova V."/>
            <person name="Makarenko M."/>
            <person name="Klepikova A."/>
            <person name="Omelchenko D."/>
            <person name="Novikova G."/>
            <person name="Obukhova E."/>
            <person name="Bogdanov V."/>
            <person name="Penin A."/>
            <person name="Logacheva M."/>
        </authorList>
    </citation>
    <scope>NUCLEOTIDE SEQUENCE</scope>
    <source>
        <strain evidence="8">Hsosn_3</strain>
        <tissue evidence="8">Leaf</tissue>
    </source>
</reference>
<dbReference type="AlphaFoldDB" id="A0AAD8JJ72"/>
<keyword evidence="2 6" id="KW-0812">Transmembrane</keyword>
<sequence length="567" mass="64389">MIIDTTEVQAINSIFRLESLKEVYEIIWMLVPIFTPVLGITIGVLVIVWLKREISAGIQQRIGPEYAGPLGILQALADAPTLLHLKYEINAEALICDTVRLIQAIQAQVNSRFVLCGSPFLAMEEMNPGPRDTSVLHLQPKHRSTEIWLAGGGDPQRCRRRNPNQEKFPRLHPRMIPLLLQTGFYGISRDVAILLGLPVDGEPVVGVSQAEGGSWSDIVGHVFGQSPPTNRFNGARLQLSWFQSVFPGLADDASEEELIRYTQSYLLQLIAGTMFTDHSGGLVHCMWVPFIQDLELWAWERLPTIAPLRTNHSLIDEAFWAAHPKGPLGLRWLVRHAFSETTGRTVSLYRVALDELASSHFKWQPYKQEITSALPTYCFNGQDIWRYRGPLVCIFIVEPHMADRVLRQFGMIQTIPIDAEYSHEMHQITLKGKAECNWIQKHQSSIYIWMRRLDYLAGGIVGDGAVPEYHTWYTDRTRRFHSRIGGVHVYTGDLLRKIVNVARGEIPGDVTSIALEGWHHIQVQSHLGLFEDFHSDDHRREKEREEGMQVVGSKRKKRAQKGNTPKN</sequence>
<evidence type="ECO:0000256" key="5">
    <source>
        <dbReference type="SAM" id="MobiDB-lite"/>
    </source>
</evidence>
<keyword evidence="4 6" id="KW-0472">Membrane</keyword>
<evidence type="ECO:0000256" key="1">
    <source>
        <dbReference type="ARBA" id="ARBA00004141"/>
    </source>
</evidence>
<gene>
    <name evidence="8" type="ORF">POM88_003733</name>
</gene>
<dbReference type="Pfam" id="PF10536">
    <property type="entry name" value="PMD"/>
    <property type="match status" value="1"/>
</dbReference>
<feature type="domain" description="Aminotransferase-like plant mobile" evidence="7">
    <location>
        <begin position="294"/>
        <end position="473"/>
    </location>
</feature>
<feature type="transmembrane region" description="Helical" evidence="6">
    <location>
        <begin position="26"/>
        <end position="50"/>
    </location>
</feature>
<dbReference type="PANTHER" id="PTHR46033:SF8">
    <property type="entry name" value="PROTEIN MAINTENANCE OF MERISTEMS-LIKE"/>
    <property type="match status" value="1"/>
</dbReference>
<dbReference type="Pfam" id="PF00146">
    <property type="entry name" value="NADHdh"/>
    <property type="match status" value="1"/>
</dbReference>
<evidence type="ECO:0000259" key="7">
    <source>
        <dbReference type="Pfam" id="PF10536"/>
    </source>
</evidence>
<protein>
    <recommendedName>
        <fullName evidence="7">Aminotransferase-like plant mobile domain-containing protein</fullName>
    </recommendedName>
</protein>
<dbReference type="EMBL" id="JAUIZM010000001">
    <property type="protein sequence ID" value="KAK1404128.1"/>
    <property type="molecule type" value="Genomic_DNA"/>
</dbReference>
<reference evidence="8" key="2">
    <citation type="submission" date="2023-05" db="EMBL/GenBank/DDBJ databases">
        <authorList>
            <person name="Schelkunov M.I."/>
        </authorList>
    </citation>
    <scope>NUCLEOTIDE SEQUENCE</scope>
    <source>
        <strain evidence="8">Hsosn_3</strain>
        <tissue evidence="8">Leaf</tissue>
    </source>
</reference>
<dbReference type="InterPro" id="IPR001694">
    <property type="entry name" value="NADH_UbQ_OxRdtase_su1/FPO"/>
</dbReference>
<accession>A0AAD8JJ72</accession>
<evidence type="ECO:0000256" key="3">
    <source>
        <dbReference type="ARBA" id="ARBA00022989"/>
    </source>
</evidence>
<evidence type="ECO:0000313" key="8">
    <source>
        <dbReference type="EMBL" id="KAK1404128.1"/>
    </source>
</evidence>
<evidence type="ECO:0000256" key="2">
    <source>
        <dbReference type="ARBA" id="ARBA00022692"/>
    </source>
</evidence>